<dbReference type="AlphaFoldDB" id="A0A4R1BWE4"/>
<gene>
    <name evidence="4" type="primary">rsmD</name>
    <name evidence="4" type="ORF">EPD65_13775</name>
</gene>
<dbReference type="PANTHER" id="PTHR43542">
    <property type="entry name" value="METHYLTRANSFERASE"/>
    <property type="match status" value="1"/>
</dbReference>
<keyword evidence="1 4" id="KW-0489">Methyltransferase</keyword>
<evidence type="ECO:0000256" key="2">
    <source>
        <dbReference type="ARBA" id="ARBA00022679"/>
    </source>
</evidence>
<evidence type="ECO:0000313" key="5">
    <source>
        <dbReference type="Proteomes" id="UP000295453"/>
    </source>
</evidence>
<sequence length="198" mass="20958">MTRIIGGTAGGRRLETPKGQTTRPTSDRVREALFSAIESWCGSLDGLRFLDLYAGSGAVGLEALSRGAGVATFVEQDRRTATLISRNAKALGFAADVIAHSVGTVLSGAPRASYDVIFLDPPYPLPDAEVDADLAKLVAQGWLAADALVVVERASKRSTTTWPEGITPLRERKYGETLLRYGHAASVGADEPDGDQGE</sequence>
<name>A0A4R1BWE4_9ACTN</name>
<evidence type="ECO:0000313" key="4">
    <source>
        <dbReference type="EMBL" id="TCJ22088.1"/>
    </source>
</evidence>
<feature type="region of interest" description="Disordered" evidence="3">
    <location>
        <begin position="1"/>
        <end position="26"/>
    </location>
</feature>
<proteinExistence type="predicted"/>
<keyword evidence="5" id="KW-1185">Reference proteome</keyword>
<keyword evidence="2 4" id="KW-0808">Transferase</keyword>
<dbReference type="GO" id="GO:0003676">
    <property type="term" value="F:nucleic acid binding"/>
    <property type="evidence" value="ECO:0007669"/>
    <property type="project" value="InterPro"/>
</dbReference>
<dbReference type="Pfam" id="PF03602">
    <property type="entry name" value="Cons_hypoth95"/>
    <property type="match status" value="1"/>
</dbReference>
<dbReference type="SUPFAM" id="SSF53335">
    <property type="entry name" value="S-adenosyl-L-methionine-dependent methyltransferases"/>
    <property type="match status" value="1"/>
</dbReference>
<organism evidence="4 5">
    <name type="scientific">Nocardioides jejuensis</name>
    <dbReference type="NCBI Taxonomy" id="2502782"/>
    <lineage>
        <taxon>Bacteria</taxon>
        <taxon>Bacillati</taxon>
        <taxon>Actinomycetota</taxon>
        <taxon>Actinomycetes</taxon>
        <taxon>Propionibacteriales</taxon>
        <taxon>Nocardioidaceae</taxon>
        <taxon>Nocardioides</taxon>
    </lineage>
</organism>
<dbReference type="OrthoDB" id="9803017at2"/>
<dbReference type="CDD" id="cd02440">
    <property type="entry name" value="AdoMet_MTases"/>
    <property type="match status" value="1"/>
</dbReference>
<accession>A0A4R1BWE4</accession>
<dbReference type="PIRSF" id="PIRSF004553">
    <property type="entry name" value="CHP00095"/>
    <property type="match status" value="1"/>
</dbReference>
<dbReference type="Proteomes" id="UP000295453">
    <property type="component" value="Unassembled WGS sequence"/>
</dbReference>
<dbReference type="GO" id="GO:0052913">
    <property type="term" value="F:16S rRNA (guanine(966)-N(2))-methyltransferase activity"/>
    <property type="evidence" value="ECO:0007669"/>
    <property type="project" value="UniProtKB-EC"/>
</dbReference>
<protein>
    <submittedName>
        <fullName evidence="4">16S rRNA (Guanine(966)-N(2))-methyltransferase RsmD</fullName>
        <ecNumber evidence="4">2.1.1.171</ecNumber>
    </submittedName>
</protein>
<dbReference type="Gene3D" id="3.40.50.150">
    <property type="entry name" value="Vaccinia Virus protein VP39"/>
    <property type="match status" value="1"/>
</dbReference>
<evidence type="ECO:0000256" key="3">
    <source>
        <dbReference type="SAM" id="MobiDB-lite"/>
    </source>
</evidence>
<reference evidence="4 5" key="1">
    <citation type="submission" date="2019-03" db="EMBL/GenBank/DDBJ databases">
        <authorList>
            <person name="Kim M.K.M."/>
        </authorList>
    </citation>
    <scope>NUCLEOTIDE SEQUENCE [LARGE SCALE GENOMIC DNA]</scope>
    <source>
        <strain evidence="4 5">18JY15-6</strain>
    </source>
</reference>
<dbReference type="EMBL" id="SJZJ01000026">
    <property type="protein sequence ID" value="TCJ22088.1"/>
    <property type="molecule type" value="Genomic_DNA"/>
</dbReference>
<dbReference type="RefSeq" id="WP_131585112.1">
    <property type="nucleotide sequence ID" value="NZ_SJZJ01000026.1"/>
</dbReference>
<dbReference type="NCBIfam" id="TIGR00095">
    <property type="entry name" value="16S rRNA (guanine(966)-N(2))-methyltransferase RsmD"/>
    <property type="match status" value="1"/>
</dbReference>
<comment type="caution">
    <text evidence="4">The sequence shown here is derived from an EMBL/GenBank/DDBJ whole genome shotgun (WGS) entry which is preliminary data.</text>
</comment>
<dbReference type="EC" id="2.1.1.171" evidence="4"/>
<dbReference type="InterPro" id="IPR004398">
    <property type="entry name" value="RNA_MeTrfase_RsmD"/>
</dbReference>
<evidence type="ECO:0000256" key="1">
    <source>
        <dbReference type="ARBA" id="ARBA00022603"/>
    </source>
</evidence>
<dbReference type="PANTHER" id="PTHR43542:SF1">
    <property type="entry name" value="METHYLTRANSFERASE"/>
    <property type="match status" value="1"/>
</dbReference>
<dbReference type="InterPro" id="IPR029063">
    <property type="entry name" value="SAM-dependent_MTases_sf"/>
</dbReference>
<dbReference type="InterPro" id="IPR002052">
    <property type="entry name" value="DNA_methylase_N6_adenine_CS"/>
</dbReference>
<dbReference type="PROSITE" id="PS00092">
    <property type="entry name" value="N6_MTASE"/>
    <property type="match status" value="1"/>
</dbReference>